<dbReference type="PANTHER" id="PTHR36130">
    <property type="entry name" value="RIKEN CDNA 4933430I17 GENE"/>
    <property type="match status" value="1"/>
</dbReference>
<reference evidence="2" key="2">
    <citation type="submission" date="2025-08" db="UniProtKB">
        <authorList>
            <consortium name="Ensembl"/>
        </authorList>
    </citation>
    <scope>IDENTIFICATION</scope>
</reference>
<sequence>MNLPDESQWDETTCHLAVCQHPQCWAAIRRIERGHPRILSSSCKPPLNVEERLPMLTVVNLTDSCFEAKRLAHRHLSKFAFTKARPLLSQGSKFDLKFQGRPLKDLSDKDFINRTDRPPKLSVLNLNETRLPCLQGFRNMDVIWIPEEPEKQVSQNGKMERKKSAGKDRSSRVHTGTGVTVLPSSPVHLLEQLSLESVPFWNHCDMLPQDLLQDLLLDKGKTIPFPEMKTQLAVMKKKPPLEKSRPDSAISAKMYLSVHRLTLQRPALRYPEHLRKLYNNLTTEGGRKQQRPQQKRVKTPSRKQEATKKSRSAAGSHKTSPKHSGAVVYDPHCGHRTLPHQEGDKKQQQQTETEGPAVKQDATKRPQMASSQNADSFPSKKSAELLKIECTSKDVRTQVEVLLEAQEPNSASRIGWHPELKLLRILQATDEEDEENQPSGTE</sequence>
<evidence type="ECO:0000256" key="1">
    <source>
        <dbReference type="SAM" id="MobiDB-lite"/>
    </source>
</evidence>
<evidence type="ECO:0000313" key="3">
    <source>
        <dbReference type="Proteomes" id="UP000314985"/>
    </source>
</evidence>
<evidence type="ECO:0000313" key="2">
    <source>
        <dbReference type="Ensembl" id="ENSSSCP00070035591.1"/>
    </source>
</evidence>
<organism evidence="2 3">
    <name type="scientific">Sus scrofa</name>
    <name type="common">Pig</name>
    <dbReference type="NCBI Taxonomy" id="9823"/>
    <lineage>
        <taxon>Eukaryota</taxon>
        <taxon>Metazoa</taxon>
        <taxon>Chordata</taxon>
        <taxon>Craniata</taxon>
        <taxon>Vertebrata</taxon>
        <taxon>Euteleostomi</taxon>
        <taxon>Mammalia</taxon>
        <taxon>Eutheria</taxon>
        <taxon>Laurasiatheria</taxon>
        <taxon>Artiodactyla</taxon>
        <taxon>Suina</taxon>
        <taxon>Suidae</taxon>
        <taxon>Sus</taxon>
    </lineage>
</organism>
<protein>
    <submittedName>
        <fullName evidence="2">Uncharacterized protein</fullName>
    </submittedName>
</protein>
<proteinExistence type="predicted"/>
<dbReference type="Pfam" id="PF15504">
    <property type="entry name" value="DUF4647"/>
    <property type="match status" value="1"/>
</dbReference>
<dbReference type="Proteomes" id="UP000314985">
    <property type="component" value="Chromosome 1"/>
</dbReference>
<feature type="region of interest" description="Disordered" evidence="1">
    <location>
        <begin position="152"/>
        <end position="178"/>
    </location>
</feature>
<feature type="compositionally biased region" description="Basic residues" evidence="1">
    <location>
        <begin position="288"/>
        <end position="301"/>
    </location>
</feature>
<feature type="region of interest" description="Disordered" evidence="1">
    <location>
        <begin position="281"/>
        <end position="380"/>
    </location>
</feature>
<dbReference type="AlphaFoldDB" id="A0A4X1V381"/>
<reference evidence="2 3" key="1">
    <citation type="submission" date="2017-08" db="EMBL/GenBank/DDBJ databases">
        <title>USMARCv1.0.</title>
        <authorList>
            <person name="Hannum G.I."/>
            <person name="Koren S."/>
            <person name="Schroeder S.G."/>
            <person name="Chin S.C."/>
            <person name="Nonneman D.J."/>
            <person name="Becker S.A."/>
            <person name="Rosen B.D."/>
            <person name="Bickhart D.M."/>
            <person name="Putnam N.H."/>
            <person name="Green R.E."/>
            <person name="Tuggle C.K."/>
            <person name="Liu H."/>
            <person name="Rohrer G.A."/>
            <person name="Warr A."/>
            <person name="Hall R."/>
            <person name="Kim K."/>
            <person name="Hume D.A."/>
            <person name="Talbot R."/>
            <person name="Chow W."/>
            <person name="Howe K."/>
            <person name="Schwartz A.S."/>
            <person name="Watson M."/>
            <person name="Archibald A.L."/>
            <person name="Phillippy A.M."/>
            <person name="Smith T.P.L."/>
        </authorList>
    </citation>
    <scope>NUCLEOTIDE SEQUENCE [LARGE SCALE GENOMIC DNA]</scope>
</reference>
<name>A0A4X1V381_PIG</name>
<feature type="compositionally biased region" description="Basic and acidic residues" evidence="1">
    <location>
        <begin position="158"/>
        <end position="171"/>
    </location>
</feature>
<dbReference type="Ensembl" id="ENSSSCT00070042336.1">
    <property type="protein sequence ID" value="ENSSSCP00070035591.1"/>
    <property type="gene ID" value="ENSSSCG00070021293.1"/>
</dbReference>
<accession>A0A4X1V381</accession>
<dbReference type="InterPro" id="IPR029134">
    <property type="entry name" value="DUF4647"/>
</dbReference>
<dbReference type="PANTHER" id="PTHR36130:SF1">
    <property type="entry name" value="RIKEN CDNA 4933430I17 GENE"/>
    <property type="match status" value="1"/>
</dbReference>